<comment type="similarity">
    <text evidence="2 6">Belongs to the drug/metabolite transporter (DMT) superfamily. Plant drug/metabolite exporter (P-DME) (TC 2.A.7.4) family.</text>
</comment>
<feature type="transmembrane region" description="Helical" evidence="6">
    <location>
        <begin position="182"/>
        <end position="203"/>
    </location>
</feature>
<accession>A0AAV2DUS7</accession>
<comment type="subcellular location">
    <subcellularLocation>
        <location evidence="1 6">Membrane</location>
        <topology evidence="1 6">Multi-pass membrane protein</topology>
    </subcellularLocation>
</comment>
<feature type="transmembrane region" description="Helical" evidence="6">
    <location>
        <begin position="104"/>
        <end position="126"/>
    </location>
</feature>
<dbReference type="GO" id="GO:0016020">
    <property type="term" value="C:membrane"/>
    <property type="evidence" value="ECO:0007669"/>
    <property type="project" value="UniProtKB-SubCell"/>
</dbReference>
<evidence type="ECO:0000256" key="2">
    <source>
        <dbReference type="ARBA" id="ARBA00007635"/>
    </source>
</evidence>
<dbReference type="AlphaFoldDB" id="A0AAV2DUS7"/>
<evidence type="ECO:0000313" key="8">
    <source>
        <dbReference type="EMBL" id="CAL1377446.1"/>
    </source>
</evidence>
<feature type="transmembrane region" description="Helical" evidence="6">
    <location>
        <begin position="307"/>
        <end position="326"/>
    </location>
</feature>
<keyword evidence="5 6" id="KW-0472">Membrane</keyword>
<dbReference type="PANTHER" id="PTHR31218">
    <property type="entry name" value="WAT1-RELATED PROTEIN"/>
    <property type="match status" value="1"/>
</dbReference>
<feature type="transmembrane region" description="Helical" evidence="6">
    <location>
        <begin position="138"/>
        <end position="162"/>
    </location>
</feature>
<evidence type="ECO:0000256" key="1">
    <source>
        <dbReference type="ARBA" id="ARBA00004141"/>
    </source>
</evidence>
<evidence type="ECO:0000259" key="7">
    <source>
        <dbReference type="Pfam" id="PF00892"/>
    </source>
</evidence>
<feature type="transmembrane region" description="Helical" evidence="6">
    <location>
        <begin position="255"/>
        <end position="273"/>
    </location>
</feature>
<dbReference type="Proteomes" id="UP001497516">
    <property type="component" value="Chromosome 3"/>
</dbReference>
<dbReference type="GO" id="GO:0022857">
    <property type="term" value="F:transmembrane transporter activity"/>
    <property type="evidence" value="ECO:0007669"/>
    <property type="project" value="InterPro"/>
</dbReference>
<reference evidence="8 9" key="1">
    <citation type="submission" date="2024-04" db="EMBL/GenBank/DDBJ databases">
        <authorList>
            <person name="Fracassetti M."/>
        </authorList>
    </citation>
    <scope>NUCLEOTIDE SEQUENCE [LARGE SCALE GENOMIC DNA]</scope>
</reference>
<sequence>MAPSRSLYKESLPLISMITMEFFTVGLNTLFKAASLKGLGYYVFVAYTSIIAALLFLPFHLVFNRTIPLPQHKRPLFVRILLLGVIGFVGLVIGYKGIGFSSPTLAAAIGTLNPAFTFILAVMFRMERLSLSRPSSQAKIIGTVSSISGAIVVVLFKGPTILSTFSSPEELVAADGTSHSNYWLLGGLLIATEHLLFSLGYIVQAQVLKMYPAEFSVALYITMCTSAISLAASFVGETDIDAWILTNPDIKLAAVLYGGVFGGFLNTIVHTWCLHLEGPVFVAIFKPLSIAIAAAMGVVFLGDDLHLGSVAGAVVISAGFYGVIWGKAREGKEEMELAAVEDCGSPYHLGTSSTNSNSLPFLVNHT</sequence>
<name>A0AAV2DUS7_9ROSI</name>
<evidence type="ECO:0000256" key="6">
    <source>
        <dbReference type="RuleBase" id="RU363077"/>
    </source>
</evidence>
<evidence type="ECO:0000313" key="9">
    <source>
        <dbReference type="Proteomes" id="UP001497516"/>
    </source>
</evidence>
<evidence type="ECO:0000256" key="5">
    <source>
        <dbReference type="ARBA" id="ARBA00023136"/>
    </source>
</evidence>
<evidence type="ECO:0000256" key="4">
    <source>
        <dbReference type="ARBA" id="ARBA00022989"/>
    </source>
</evidence>
<feature type="transmembrane region" description="Helical" evidence="6">
    <location>
        <begin position="280"/>
        <end position="301"/>
    </location>
</feature>
<proteinExistence type="inferred from homology"/>
<feature type="transmembrane region" description="Helical" evidence="6">
    <location>
        <begin position="12"/>
        <end position="33"/>
    </location>
</feature>
<feature type="transmembrane region" description="Helical" evidence="6">
    <location>
        <begin position="215"/>
        <end position="235"/>
    </location>
</feature>
<keyword evidence="3 6" id="KW-0812">Transmembrane</keyword>
<protein>
    <recommendedName>
        <fullName evidence="6">WAT1-related protein</fullName>
    </recommendedName>
</protein>
<feature type="transmembrane region" description="Helical" evidence="6">
    <location>
        <begin position="39"/>
        <end position="64"/>
    </location>
</feature>
<keyword evidence="9" id="KW-1185">Reference proteome</keyword>
<feature type="transmembrane region" description="Helical" evidence="6">
    <location>
        <begin position="76"/>
        <end position="98"/>
    </location>
</feature>
<evidence type="ECO:0000256" key="3">
    <source>
        <dbReference type="ARBA" id="ARBA00022692"/>
    </source>
</evidence>
<dbReference type="Pfam" id="PF00892">
    <property type="entry name" value="EamA"/>
    <property type="match status" value="2"/>
</dbReference>
<dbReference type="SUPFAM" id="SSF103481">
    <property type="entry name" value="Multidrug resistance efflux transporter EmrE"/>
    <property type="match status" value="2"/>
</dbReference>
<dbReference type="EMBL" id="OZ034816">
    <property type="protein sequence ID" value="CAL1377446.1"/>
    <property type="molecule type" value="Genomic_DNA"/>
</dbReference>
<dbReference type="InterPro" id="IPR037185">
    <property type="entry name" value="EmrE-like"/>
</dbReference>
<dbReference type="InterPro" id="IPR030184">
    <property type="entry name" value="WAT1-related"/>
</dbReference>
<gene>
    <name evidence="8" type="ORF">LTRI10_LOCUS19098</name>
</gene>
<feature type="domain" description="EamA" evidence="7">
    <location>
        <begin position="186"/>
        <end position="324"/>
    </location>
</feature>
<feature type="domain" description="EamA" evidence="7">
    <location>
        <begin position="22"/>
        <end position="154"/>
    </location>
</feature>
<organism evidence="8 9">
    <name type="scientific">Linum trigynum</name>
    <dbReference type="NCBI Taxonomy" id="586398"/>
    <lineage>
        <taxon>Eukaryota</taxon>
        <taxon>Viridiplantae</taxon>
        <taxon>Streptophyta</taxon>
        <taxon>Embryophyta</taxon>
        <taxon>Tracheophyta</taxon>
        <taxon>Spermatophyta</taxon>
        <taxon>Magnoliopsida</taxon>
        <taxon>eudicotyledons</taxon>
        <taxon>Gunneridae</taxon>
        <taxon>Pentapetalae</taxon>
        <taxon>rosids</taxon>
        <taxon>fabids</taxon>
        <taxon>Malpighiales</taxon>
        <taxon>Linaceae</taxon>
        <taxon>Linum</taxon>
    </lineage>
</organism>
<keyword evidence="4 6" id="KW-1133">Transmembrane helix</keyword>
<dbReference type="InterPro" id="IPR000620">
    <property type="entry name" value="EamA_dom"/>
</dbReference>